<protein>
    <submittedName>
        <fullName evidence="2">Uncharacterized protein</fullName>
    </submittedName>
</protein>
<comment type="caution">
    <text evidence="2">The sequence shown here is derived from an EMBL/GenBank/DDBJ whole genome shotgun (WGS) entry which is preliminary data.</text>
</comment>
<keyword evidence="3" id="KW-1185">Reference proteome</keyword>
<dbReference type="SUPFAM" id="SSF57997">
    <property type="entry name" value="Tropomyosin"/>
    <property type="match status" value="1"/>
</dbReference>
<feature type="non-terminal residue" evidence="2">
    <location>
        <position position="1"/>
    </location>
</feature>
<name>A0ABR0M3J3_9PEZI</name>
<organism evidence="2 3">
    <name type="scientific">Cryomyces antarcticus</name>
    <dbReference type="NCBI Taxonomy" id="329879"/>
    <lineage>
        <taxon>Eukaryota</taxon>
        <taxon>Fungi</taxon>
        <taxon>Dikarya</taxon>
        <taxon>Ascomycota</taxon>
        <taxon>Pezizomycotina</taxon>
        <taxon>Dothideomycetes</taxon>
        <taxon>Dothideomycetes incertae sedis</taxon>
        <taxon>Cryomyces</taxon>
    </lineage>
</organism>
<dbReference type="Proteomes" id="UP001357485">
    <property type="component" value="Unassembled WGS sequence"/>
</dbReference>
<sequence>IFHELDQLKERIDGSLGLRSEITDQKQVAQEVRSREVQVFEERIGALKKENDESLTALDDAYEKINNLTDERDSLLKSTRNTHDELEKCRAHTKQLSTSLHEASSKADHATVERQAAATAVEDSRKQIIKLEGLYARASSSLTDAQRETEELRASQSQLSHSLDNAKARIKQLEVRDEESSLTIANLEQLGEETSQSLKAVNDQVIMLQEEYNKVTELLQHSKEDYASLQQ</sequence>
<feature type="coiled-coil region" evidence="1">
    <location>
        <begin position="156"/>
        <end position="218"/>
    </location>
</feature>
<keyword evidence="1" id="KW-0175">Coiled coil</keyword>
<feature type="coiled-coil region" evidence="1">
    <location>
        <begin position="51"/>
        <end position="78"/>
    </location>
</feature>
<proteinExistence type="predicted"/>
<evidence type="ECO:0000256" key="1">
    <source>
        <dbReference type="SAM" id="Coils"/>
    </source>
</evidence>
<gene>
    <name evidence="2" type="ORF">LTR16_008279</name>
</gene>
<evidence type="ECO:0000313" key="2">
    <source>
        <dbReference type="EMBL" id="KAK5278777.1"/>
    </source>
</evidence>
<reference evidence="2 3" key="1">
    <citation type="submission" date="2023-08" db="EMBL/GenBank/DDBJ databases">
        <title>Black Yeasts Isolated from many extreme environments.</title>
        <authorList>
            <person name="Coleine C."/>
            <person name="Stajich J.E."/>
            <person name="Selbmann L."/>
        </authorList>
    </citation>
    <scope>NUCLEOTIDE SEQUENCE [LARGE SCALE GENOMIC DNA]</scope>
    <source>
        <strain evidence="2 3">CCFEE 536</strain>
    </source>
</reference>
<evidence type="ECO:0000313" key="3">
    <source>
        <dbReference type="Proteomes" id="UP001357485"/>
    </source>
</evidence>
<feature type="non-terminal residue" evidence="2">
    <location>
        <position position="231"/>
    </location>
</feature>
<dbReference type="EMBL" id="JAVRRA010001935">
    <property type="protein sequence ID" value="KAK5278777.1"/>
    <property type="molecule type" value="Genomic_DNA"/>
</dbReference>
<accession>A0ABR0M3J3</accession>